<name>A0A7S1UPH4_9STRA</name>
<keyword evidence="4 7" id="KW-1133">Transmembrane helix</keyword>
<keyword evidence="8" id="KW-0732">Signal</keyword>
<feature type="region of interest" description="Disordered" evidence="6">
    <location>
        <begin position="46"/>
        <end position="68"/>
    </location>
</feature>
<feature type="transmembrane region" description="Helical" evidence="7">
    <location>
        <begin position="282"/>
        <end position="300"/>
    </location>
</feature>
<dbReference type="EMBL" id="HBGK01002267">
    <property type="protein sequence ID" value="CAD9272327.1"/>
    <property type="molecule type" value="Transcribed_RNA"/>
</dbReference>
<dbReference type="Pfam" id="PF01554">
    <property type="entry name" value="MatE"/>
    <property type="match status" value="1"/>
</dbReference>
<sequence length="620" mass="65750">MTIGRHAIVRLPLLMLCGYAAAFQSPSALWSNPSVSATKAGLSRSQPRHFVLQQQQQKQTSHSVSRRRQRLHVTQSSSLFSTTALVQDAISFKNDTAAVISTETTPPPESSSLTSYPPTPTFRECLAFALPAVGIYLCSPLMSLIDTSFVGRLSTSTELAALGPAASISDSASMPLLFLSLGATNLIAKSHAQNDTATTARVSRTTIGMGTVCGLVFAALLYTLSQPISVLYCGGPTAPTANLLAPACTQYVAIRALALPAVVVTTIAQAICIGTKDTKNPMISVGLAGVCNLLGDFILVKGLKQGIVGAAWATSLSQVLAAGLLLRVLKKRGFLRSQRHIISDDAESSSTTKKGSNPGTTTTSTLATIKQLLSFIPFLFIMSVKIFWHSACSATAASLGEVPAAAHTALMSVGMVCMMLGDVGSSLSQAFLPPFEGTATTEDPATTANGTPIKKSSSKSTFNLEAAMPTIRQLFKVVFSMTATVTTFAAIVIGIFGGQITSDPAVLLEMRETLPWILAALSFHGTAVALEGLLLSKKMFQPLSFCYVILALSVAAFQVATRRFGLGLAGVWGCYFWFCASRVVTFSALGGLLRPRQWFHRFVRRLRPQQVNGLQPALKP</sequence>
<feature type="transmembrane region" description="Helical" evidence="7">
    <location>
        <begin position="252"/>
        <end position="275"/>
    </location>
</feature>
<keyword evidence="5 7" id="KW-0472">Membrane</keyword>
<feature type="transmembrane region" description="Helical" evidence="7">
    <location>
        <begin position="542"/>
        <end position="560"/>
    </location>
</feature>
<gene>
    <name evidence="9" type="ORF">GOCE00092_LOCUS1234</name>
</gene>
<organism evidence="9">
    <name type="scientific">Grammatophora oceanica</name>
    <dbReference type="NCBI Taxonomy" id="210454"/>
    <lineage>
        <taxon>Eukaryota</taxon>
        <taxon>Sar</taxon>
        <taxon>Stramenopiles</taxon>
        <taxon>Ochrophyta</taxon>
        <taxon>Bacillariophyta</taxon>
        <taxon>Fragilariophyceae</taxon>
        <taxon>Fragilariophycidae</taxon>
        <taxon>Rhabdonematales</taxon>
        <taxon>Grammatophoraceae</taxon>
        <taxon>Grammatophora</taxon>
    </lineage>
</organism>
<evidence type="ECO:0000256" key="7">
    <source>
        <dbReference type="SAM" id="Phobius"/>
    </source>
</evidence>
<comment type="similarity">
    <text evidence="2">Belongs to the multi antimicrobial extrusion (MATE) (TC 2.A.66.1) family.</text>
</comment>
<feature type="transmembrane region" description="Helical" evidence="7">
    <location>
        <begin position="516"/>
        <end position="535"/>
    </location>
</feature>
<dbReference type="PANTHER" id="PTHR42893:SF9">
    <property type="entry name" value="PROTEIN DETOXIFICATION 46, CHLOROPLASTIC"/>
    <property type="match status" value="1"/>
</dbReference>
<evidence type="ECO:0000256" key="4">
    <source>
        <dbReference type="ARBA" id="ARBA00022989"/>
    </source>
</evidence>
<feature type="chain" id="PRO_5031496109" description="Protein DETOXIFICATION" evidence="8">
    <location>
        <begin position="23"/>
        <end position="620"/>
    </location>
</feature>
<evidence type="ECO:0000256" key="3">
    <source>
        <dbReference type="ARBA" id="ARBA00022692"/>
    </source>
</evidence>
<evidence type="ECO:0000313" key="9">
    <source>
        <dbReference type="EMBL" id="CAD9272327.1"/>
    </source>
</evidence>
<evidence type="ECO:0000256" key="1">
    <source>
        <dbReference type="ARBA" id="ARBA00004141"/>
    </source>
</evidence>
<protein>
    <recommendedName>
        <fullName evidence="10">Protein DETOXIFICATION</fullName>
    </recommendedName>
</protein>
<dbReference type="GO" id="GO:0042910">
    <property type="term" value="F:xenobiotic transmembrane transporter activity"/>
    <property type="evidence" value="ECO:0007669"/>
    <property type="project" value="InterPro"/>
</dbReference>
<proteinExistence type="inferred from homology"/>
<dbReference type="InterPro" id="IPR002528">
    <property type="entry name" value="MATE_fam"/>
</dbReference>
<feature type="region of interest" description="Disordered" evidence="6">
    <location>
        <begin position="438"/>
        <end position="457"/>
    </location>
</feature>
<feature type="transmembrane region" description="Helical" evidence="7">
    <location>
        <begin position="474"/>
        <end position="496"/>
    </location>
</feature>
<evidence type="ECO:0000256" key="6">
    <source>
        <dbReference type="SAM" id="MobiDB-lite"/>
    </source>
</evidence>
<feature type="transmembrane region" description="Helical" evidence="7">
    <location>
        <begin position="566"/>
        <end position="593"/>
    </location>
</feature>
<evidence type="ECO:0000256" key="2">
    <source>
        <dbReference type="ARBA" id="ARBA00010199"/>
    </source>
</evidence>
<keyword evidence="3 7" id="KW-0812">Transmembrane</keyword>
<dbReference type="AlphaFoldDB" id="A0A7S1UPH4"/>
<dbReference type="PANTHER" id="PTHR42893">
    <property type="entry name" value="PROTEIN DETOXIFICATION 44, CHLOROPLASTIC-RELATED"/>
    <property type="match status" value="1"/>
</dbReference>
<dbReference type="GO" id="GO:0015297">
    <property type="term" value="F:antiporter activity"/>
    <property type="evidence" value="ECO:0007669"/>
    <property type="project" value="InterPro"/>
</dbReference>
<accession>A0A7S1UPH4</accession>
<evidence type="ECO:0000256" key="8">
    <source>
        <dbReference type="SAM" id="SignalP"/>
    </source>
</evidence>
<reference evidence="9" key="1">
    <citation type="submission" date="2021-01" db="EMBL/GenBank/DDBJ databases">
        <authorList>
            <person name="Corre E."/>
            <person name="Pelletier E."/>
            <person name="Niang G."/>
            <person name="Scheremetjew M."/>
            <person name="Finn R."/>
            <person name="Kale V."/>
            <person name="Holt S."/>
            <person name="Cochrane G."/>
            <person name="Meng A."/>
            <person name="Brown T."/>
            <person name="Cohen L."/>
        </authorList>
    </citation>
    <scope>NUCLEOTIDE SEQUENCE</scope>
    <source>
        <strain evidence="9">CCMP 410</strain>
    </source>
</reference>
<dbReference type="GO" id="GO:0016020">
    <property type="term" value="C:membrane"/>
    <property type="evidence" value="ECO:0007669"/>
    <property type="project" value="UniProtKB-SubCell"/>
</dbReference>
<feature type="transmembrane region" description="Helical" evidence="7">
    <location>
        <begin position="306"/>
        <end position="329"/>
    </location>
</feature>
<dbReference type="InterPro" id="IPR044644">
    <property type="entry name" value="DinF-like"/>
</dbReference>
<comment type="subcellular location">
    <subcellularLocation>
        <location evidence="1">Membrane</location>
        <topology evidence="1">Multi-pass membrane protein</topology>
    </subcellularLocation>
</comment>
<evidence type="ECO:0008006" key="10">
    <source>
        <dbReference type="Google" id="ProtNLM"/>
    </source>
</evidence>
<feature type="signal peptide" evidence="8">
    <location>
        <begin position="1"/>
        <end position="22"/>
    </location>
</feature>
<evidence type="ECO:0000256" key="5">
    <source>
        <dbReference type="ARBA" id="ARBA00023136"/>
    </source>
</evidence>